<sequence>MSQPNLDLSALIGSRICHDLISPVGAIANGLELLGLAGVPDGPEMSLVADSAAHASARLRFFRIAFGLSSEGQGLPSGELAEVLSGLYRGKIACEWDIAEPLPRRLAQASFLGILCAEQAIPHGGTLRVSGGAGRVRITATGARLTLLPEHWAWLGAAQDAGHLVHLPAAQVQFALLPALLAELGRTPEIDCGDALSLAF</sequence>
<organism evidence="2 3">
    <name type="scientific">Roseovarius aquimarinus</name>
    <dbReference type="NCBI Taxonomy" id="1229156"/>
    <lineage>
        <taxon>Bacteria</taxon>
        <taxon>Pseudomonadati</taxon>
        <taxon>Pseudomonadota</taxon>
        <taxon>Alphaproteobacteria</taxon>
        <taxon>Rhodobacterales</taxon>
        <taxon>Roseobacteraceae</taxon>
        <taxon>Roseovarius</taxon>
    </lineage>
</organism>
<accession>A0ABW7I5A4</accession>
<dbReference type="RefSeq" id="WP_377168611.1">
    <property type="nucleotide sequence ID" value="NZ_JBHTJC010000001.1"/>
</dbReference>
<gene>
    <name evidence="2" type="ORF">ACGRVM_03620</name>
</gene>
<evidence type="ECO:0000259" key="1">
    <source>
        <dbReference type="Pfam" id="PF10090"/>
    </source>
</evidence>
<keyword evidence="3" id="KW-1185">Reference proteome</keyword>
<proteinExistence type="predicted"/>
<protein>
    <submittedName>
        <fullName evidence="2">Histidine phosphotransferase family protein</fullName>
    </submittedName>
</protein>
<name>A0ABW7I5A4_9RHOB</name>
<dbReference type="EMBL" id="JBIHMM010000001">
    <property type="protein sequence ID" value="MFH0252966.1"/>
    <property type="molecule type" value="Genomic_DNA"/>
</dbReference>
<comment type="caution">
    <text evidence="2">The sequence shown here is derived from an EMBL/GenBank/DDBJ whole genome shotgun (WGS) entry which is preliminary data.</text>
</comment>
<evidence type="ECO:0000313" key="3">
    <source>
        <dbReference type="Proteomes" id="UP001607157"/>
    </source>
</evidence>
<reference evidence="2 3" key="1">
    <citation type="submission" date="2024-10" db="EMBL/GenBank/DDBJ databases">
        <authorList>
            <person name="Yang X.-N."/>
        </authorList>
    </citation>
    <scope>NUCLEOTIDE SEQUENCE [LARGE SCALE GENOMIC DNA]</scope>
    <source>
        <strain evidence="2 3">CAU 1059</strain>
    </source>
</reference>
<evidence type="ECO:0000313" key="2">
    <source>
        <dbReference type="EMBL" id="MFH0252966.1"/>
    </source>
</evidence>
<feature type="domain" description="Histidine phosphotransferase ChpT C-terminal" evidence="1">
    <location>
        <begin position="78"/>
        <end position="190"/>
    </location>
</feature>
<dbReference type="Proteomes" id="UP001607157">
    <property type="component" value="Unassembled WGS sequence"/>
</dbReference>
<dbReference type="Pfam" id="PF10090">
    <property type="entry name" value="HPTransfase"/>
    <property type="match status" value="1"/>
</dbReference>
<dbReference type="InterPro" id="IPR036890">
    <property type="entry name" value="HATPase_C_sf"/>
</dbReference>
<dbReference type="Gene3D" id="1.10.287.130">
    <property type="match status" value="1"/>
</dbReference>
<dbReference type="InterPro" id="IPR018762">
    <property type="entry name" value="ChpT_C"/>
</dbReference>
<dbReference type="Gene3D" id="3.30.565.10">
    <property type="entry name" value="Histidine kinase-like ATPase, C-terminal domain"/>
    <property type="match status" value="1"/>
</dbReference>